<evidence type="ECO:0000313" key="4">
    <source>
        <dbReference type="Proteomes" id="UP000012040"/>
    </source>
</evidence>
<dbReference type="GO" id="GO:0008237">
    <property type="term" value="F:metallopeptidase activity"/>
    <property type="evidence" value="ECO:0007669"/>
    <property type="project" value="InterPro"/>
</dbReference>
<dbReference type="HOGENOM" id="CLU_1044532_0_0_7"/>
<evidence type="ECO:0000313" key="3">
    <source>
        <dbReference type="EMBL" id="AGH96235.1"/>
    </source>
</evidence>
<dbReference type="OrthoDB" id="48749at2"/>
<dbReference type="AlphaFoldDB" id="M4VCM4"/>
<dbReference type="Gene3D" id="3.40.390.10">
    <property type="entry name" value="Collagenase (Catalytic Domain)"/>
    <property type="match status" value="1"/>
</dbReference>
<dbReference type="InterPro" id="IPR008757">
    <property type="entry name" value="Peptidase_M6-like_domain"/>
</dbReference>
<evidence type="ECO:0000256" key="1">
    <source>
        <dbReference type="SAM" id="SignalP"/>
    </source>
</evidence>
<dbReference type="Proteomes" id="UP000012040">
    <property type="component" value="Chromosome"/>
</dbReference>
<dbReference type="EMBL" id="CP003537">
    <property type="protein sequence ID" value="AGH96235.1"/>
    <property type="molecule type" value="Genomic_DNA"/>
</dbReference>
<dbReference type="InterPro" id="IPR024079">
    <property type="entry name" value="MetalloPept_cat_dom_sf"/>
</dbReference>
<dbReference type="RefSeq" id="WP_015470725.1">
    <property type="nucleotide sequence ID" value="NC_020813.1"/>
</dbReference>
<organism evidence="3 4">
    <name type="scientific">Pseudobdellovibrio exovorus JSS</name>
    <dbReference type="NCBI Taxonomy" id="1184267"/>
    <lineage>
        <taxon>Bacteria</taxon>
        <taxon>Pseudomonadati</taxon>
        <taxon>Bdellovibrionota</taxon>
        <taxon>Bdellovibrionia</taxon>
        <taxon>Bdellovibrionales</taxon>
        <taxon>Pseudobdellovibrionaceae</taxon>
        <taxon>Pseudobdellovibrio</taxon>
    </lineage>
</organism>
<dbReference type="Pfam" id="PF05547">
    <property type="entry name" value="Peptidase_M6"/>
    <property type="match status" value="1"/>
</dbReference>
<keyword evidence="4" id="KW-1185">Reference proteome</keyword>
<name>M4VCM4_9BACT</name>
<feature type="chain" id="PRO_5004060588" description="Peptidase M6-like domain-containing protein" evidence="1">
    <location>
        <begin position="20"/>
        <end position="266"/>
    </location>
</feature>
<gene>
    <name evidence="3" type="ORF">A11Q_2019</name>
</gene>
<accession>M4VCM4</accession>
<reference evidence="3 4" key="1">
    <citation type="journal article" date="2013" name="ISME J.">
        <title>By their genes ye shall know them: genomic signatures of predatory bacteria.</title>
        <authorList>
            <person name="Pasternak Z."/>
            <person name="Pietrokovski S."/>
            <person name="Rotem O."/>
            <person name="Gophna U."/>
            <person name="Lurie-Weinberger M.N."/>
            <person name="Jurkevitch E."/>
        </authorList>
    </citation>
    <scope>NUCLEOTIDE SEQUENCE [LARGE SCALE GENOMIC DNA]</scope>
    <source>
        <strain evidence="3 4">JSS</strain>
    </source>
</reference>
<dbReference type="GO" id="GO:0006508">
    <property type="term" value="P:proteolysis"/>
    <property type="evidence" value="ECO:0007669"/>
    <property type="project" value="InterPro"/>
</dbReference>
<feature type="domain" description="Peptidase M6-like" evidence="2">
    <location>
        <begin position="207"/>
        <end position="248"/>
    </location>
</feature>
<sequence length="266" mass="30980">MKRLLVVLLAMMGTLSVQAQMLYESDELPELGLSSDAPVETQLIPPLSAEAHRWLYEILFTEADRRQQPKESFKSFYVHLEDTYKRFPHPEQLKASNLRLVNRVEGKIKYVSIVQKKYVYDVLKAQDGTLVLNVRVHLKNPQGTDVQDFRNKMTEAARIWNQRRVAADFNYVFKFDIVERVQDSHFSVNVMNETRGPYDTNWARNWTNVVIAHEVGHMLGLGDEYQTLSGKVDCMRTSLMCSSWTGSLQPHHYYFVLRRLMNSVVY</sequence>
<dbReference type="SUPFAM" id="SSF55486">
    <property type="entry name" value="Metalloproteases ('zincins'), catalytic domain"/>
    <property type="match status" value="1"/>
</dbReference>
<dbReference type="KEGG" id="bex:A11Q_2019"/>
<keyword evidence="1" id="KW-0732">Signal</keyword>
<protein>
    <recommendedName>
        <fullName evidence="2">Peptidase M6-like domain-containing protein</fullName>
    </recommendedName>
</protein>
<evidence type="ECO:0000259" key="2">
    <source>
        <dbReference type="Pfam" id="PF05547"/>
    </source>
</evidence>
<feature type="signal peptide" evidence="1">
    <location>
        <begin position="1"/>
        <end position="19"/>
    </location>
</feature>
<dbReference type="STRING" id="1184267.A11Q_2019"/>
<dbReference type="PATRIC" id="fig|1184267.3.peg.2044"/>
<proteinExistence type="predicted"/>